<dbReference type="Pfam" id="PF03721">
    <property type="entry name" value="UDPG_MGDP_dh_N"/>
    <property type="match status" value="1"/>
</dbReference>
<dbReference type="GO" id="GO:0000271">
    <property type="term" value="P:polysaccharide biosynthetic process"/>
    <property type="evidence" value="ECO:0007669"/>
    <property type="project" value="InterPro"/>
</dbReference>
<evidence type="ECO:0000256" key="2">
    <source>
        <dbReference type="ARBA" id="ARBA00023027"/>
    </source>
</evidence>
<dbReference type="InterPro" id="IPR008927">
    <property type="entry name" value="6-PGluconate_DH-like_C_sf"/>
</dbReference>
<dbReference type="SUPFAM" id="SSF48179">
    <property type="entry name" value="6-phosphogluconate dehydrogenase C-terminal domain-like"/>
    <property type="match status" value="1"/>
</dbReference>
<keyword evidence="1" id="KW-0560">Oxidoreductase</keyword>
<dbReference type="AlphaFoldDB" id="A0A6J6JPP8"/>
<keyword evidence="2" id="KW-0520">NAD</keyword>
<dbReference type="Pfam" id="PF00984">
    <property type="entry name" value="UDPG_MGDP_dh"/>
    <property type="match status" value="1"/>
</dbReference>
<dbReference type="Pfam" id="PF03720">
    <property type="entry name" value="UDPG_MGDP_dh_C"/>
    <property type="match status" value="1"/>
</dbReference>
<dbReference type="PANTHER" id="PTHR43491">
    <property type="entry name" value="UDP-N-ACETYL-D-MANNOSAMINE DEHYDROGENASE"/>
    <property type="match status" value="1"/>
</dbReference>
<evidence type="ECO:0000259" key="3">
    <source>
        <dbReference type="SMART" id="SM00984"/>
    </source>
</evidence>
<feature type="domain" description="UDP-glucose/GDP-mannose dehydrogenase C-terminal" evidence="3">
    <location>
        <begin position="311"/>
        <end position="397"/>
    </location>
</feature>
<evidence type="ECO:0000256" key="1">
    <source>
        <dbReference type="ARBA" id="ARBA00023002"/>
    </source>
</evidence>
<sequence length="401" mass="42684">MKVSIIGQGYVGLTISVFAGEHHNVIGFDMNQGIVDALNAGKSHIEGVESATIARLIKEGNYKATTNAAEIAGSDVVLIAVPTPLTKDRKPDLAFVEAACKTIGENLKTPALVINESTSFPGTIRNLIKPLIEKHSSGSVTHMYAVSPERVDPGRSDWNQKNTPRLYAGLTPEASLAVRNFYSAFCDNLVQVSSPEVAESAKLFENTFRQVNIALVNEFARIAHALGISVYETLEAAATKPYGFMKFMPSAGVGGHCIPVDPSYLAHTAAELGVPATFIERANEVNLEMAKYVVDRVKADNGGSLKGKTVQVVGVAYKPNVADVRETPAETVIEELKSAGATVTWTDDLVSSWMGKPSTPLGGSEIAVVVTLHAITEAKKVLASAPYVFDTTGKVFGAHSL</sequence>
<dbReference type="GO" id="GO:0051287">
    <property type="term" value="F:NAD binding"/>
    <property type="evidence" value="ECO:0007669"/>
    <property type="project" value="InterPro"/>
</dbReference>
<dbReference type="InterPro" id="IPR036291">
    <property type="entry name" value="NAD(P)-bd_dom_sf"/>
</dbReference>
<dbReference type="GO" id="GO:0016616">
    <property type="term" value="F:oxidoreductase activity, acting on the CH-OH group of donors, NAD or NADP as acceptor"/>
    <property type="evidence" value="ECO:0007669"/>
    <property type="project" value="InterPro"/>
</dbReference>
<dbReference type="Gene3D" id="3.40.50.720">
    <property type="entry name" value="NAD(P)-binding Rossmann-like Domain"/>
    <property type="match status" value="2"/>
</dbReference>
<dbReference type="SMART" id="SM00984">
    <property type="entry name" value="UDPG_MGDP_dh_C"/>
    <property type="match status" value="1"/>
</dbReference>
<dbReference type="InterPro" id="IPR014027">
    <property type="entry name" value="UDP-Glc/GDP-Man_DH_C"/>
</dbReference>
<dbReference type="InterPro" id="IPR014026">
    <property type="entry name" value="UDP-Glc/GDP-Man_DH_dimer"/>
</dbReference>
<dbReference type="SUPFAM" id="SSF51735">
    <property type="entry name" value="NAD(P)-binding Rossmann-fold domains"/>
    <property type="match status" value="1"/>
</dbReference>
<dbReference type="GO" id="GO:0016628">
    <property type="term" value="F:oxidoreductase activity, acting on the CH-CH group of donors, NAD or NADP as acceptor"/>
    <property type="evidence" value="ECO:0007669"/>
    <property type="project" value="InterPro"/>
</dbReference>
<dbReference type="PIRSF" id="PIRSF500136">
    <property type="entry name" value="UDP_ManNAc_DH"/>
    <property type="match status" value="1"/>
</dbReference>
<organism evidence="4">
    <name type="scientific">freshwater metagenome</name>
    <dbReference type="NCBI Taxonomy" id="449393"/>
    <lineage>
        <taxon>unclassified sequences</taxon>
        <taxon>metagenomes</taxon>
        <taxon>ecological metagenomes</taxon>
    </lineage>
</organism>
<proteinExistence type="predicted"/>
<dbReference type="PIRSF" id="PIRSF000124">
    <property type="entry name" value="UDPglc_GDPman_dh"/>
    <property type="match status" value="1"/>
</dbReference>
<dbReference type="InterPro" id="IPR036220">
    <property type="entry name" value="UDP-Glc/GDP-Man_DH_C_sf"/>
</dbReference>
<protein>
    <submittedName>
        <fullName evidence="4">Unannotated protein</fullName>
    </submittedName>
</protein>
<gene>
    <name evidence="4" type="ORF">UFOPK2155_00377</name>
</gene>
<dbReference type="InterPro" id="IPR028359">
    <property type="entry name" value="UDP_ManNAc/GlcNAc_DH"/>
</dbReference>
<dbReference type="NCBIfam" id="TIGR03026">
    <property type="entry name" value="NDP-sugDHase"/>
    <property type="match status" value="1"/>
</dbReference>
<name>A0A6J6JPP8_9ZZZZ</name>
<evidence type="ECO:0000313" key="4">
    <source>
        <dbReference type="EMBL" id="CAB4638936.1"/>
    </source>
</evidence>
<dbReference type="EMBL" id="CAEZVX010000031">
    <property type="protein sequence ID" value="CAB4638936.1"/>
    <property type="molecule type" value="Genomic_DNA"/>
</dbReference>
<dbReference type="PANTHER" id="PTHR43491:SF1">
    <property type="entry name" value="UDP-N-ACETYL-D-MANNOSAMINE DEHYDROGENASE"/>
    <property type="match status" value="1"/>
</dbReference>
<dbReference type="InterPro" id="IPR001732">
    <property type="entry name" value="UDP-Glc/GDP-Man_DH_N"/>
</dbReference>
<dbReference type="InterPro" id="IPR017476">
    <property type="entry name" value="UDP-Glc/GDP-Man"/>
</dbReference>
<accession>A0A6J6JPP8</accession>
<dbReference type="SUPFAM" id="SSF52413">
    <property type="entry name" value="UDP-glucose/GDP-mannose dehydrogenase C-terminal domain"/>
    <property type="match status" value="1"/>
</dbReference>
<reference evidence="4" key="1">
    <citation type="submission" date="2020-05" db="EMBL/GenBank/DDBJ databases">
        <authorList>
            <person name="Chiriac C."/>
            <person name="Salcher M."/>
            <person name="Ghai R."/>
            <person name="Kavagutti S V."/>
        </authorList>
    </citation>
    <scope>NUCLEOTIDE SEQUENCE</scope>
</reference>